<reference evidence="2 3" key="1">
    <citation type="submission" date="2020-01" db="EMBL/GenBank/DDBJ databases">
        <title>Complete genome sequence of Chitinophaga sp. H33E-04 isolated from quinoa roots.</title>
        <authorList>
            <person name="Weon H.-Y."/>
            <person name="Lee S.A."/>
        </authorList>
    </citation>
    <scope>NUCLEOTIDE SEQUENCE [LARGE SCALE GENOMIC DNA]</scope>
    <source>
        <strain evidence="2 3">H33E-04</strain>
    </source>
</reference>
<dbReference type="EMBL" id="CP048113">
    <property type="protein sequence ID" value="QHS59817.1"/>
    <property type="molecule type" value="Genomic_DNA"/>
</dbReference>
<evidence type="ECO:0000259" key="1">
    <source>
        <dbReference type="Pfam" id="PF07484"/>
    </source>
</evidence>
<dbReference type="InterPro" id="IPR011083">
    <property type="entry name" value="Phage_tail_collar_dom"/>
</dbReference>
<feature type="domain" description="Phage tail collar" evidence="1">
    <location>
        <begin position="8"/>
        <end position="63"/>
    </location>
</feature>
<keyword evidence="3" id="KW-1185">Reference proteome</keyword>
<organism evidence="2 3">
    <name type="scientific">Chitinophaga agri</name>
    <dbReference type="NCBI Taxonomy" id="2703787"/>
    <lineage>
        <taxon>Bacteria</taxon>
        <taxon>Pseudomonadati</taxon>
        <taxon>Bacteroidota</taxon>
        <taxon>Chitinophagia</taxon>
        <taxon>Chitinophagales</taxon>
        <taxon>Chitinophagaceae</taxon>
        <taxon>Chitinophaga</taxon>
    </lineage>
</organism>
<gene>
    <name evidence="2" type="ORF">GWR21_09505</name>
</gene>
<name>A0A6B9ZCD1_9BACT</name>
<dbReference type="Proteomes" id="UP000476411">
    <property type="component" value="Chromosome"/>
</dbReference>
<dbReference type="AlphaFoldDB" id="A0A6B9ZCD1"/>
<dbReference type="Pfam" id="PF07484">
    <property type="entry name" value="Collar"/>
    <property type="match status" value="1"/>
</dbReference>
<sequence length="196" mass="20060">MTEPYIAIILLFAGNFPPRGWAFCMGQILSIAQNTALFSLVGTTYGGNGQTTFALPDLRGRVPIGPGQGPGLPAYNMGEMGGAPTHSLIITEMPAHNHVAQPNLTATPSASTAAGTSNTPGAALVPSVLPSFGSGPAAQQIKGYTTQDNTTTLAPGAVSGSVTIGIAGGSQPHNNMQPYLGIYYIIAMEGVYPSRN</sequence>
<dbReference type="SUPFAM" id="SSF88874">
    <property type="entry name" value="Receptor-binding domain of short tail fibre protein gp12"/>
    <property type="match status" value="1"/>
</dbReference>
<evidence type="ECO:0000313" key="3">
    <source>
        <dbReference type="Proteomes" id="UP000476411"/>
    </source>
</evidence>
<dbReference type="RefSeq" id="WP_162331512.1">
    <property type="nucleotide sequence ID" value="NZ_CP048113.1"/>
</dbReference>
<protein>
    <submittedName>
        <fullName evidence="2">Phage tail protein</fullName>
    </submittedName>
</protein>
<accession>A0A6B9ZCD1</accession>
<evidence type="ECO:0000313" key="2">
    <source>
        <dbReference type="EMBL" id="QHS59817.1"/>
    </source>
</evidence>
<dbReference type="InterPro" id="IPR037053">
    <property type="entry name" value="Phage_tail_collar_dom_sf"/>
</dbReference>
<proteinExistence type="predicted"/>
<dbReference type="KEGG" id="chih:GWR21_09505"/>
<dbReference type="Gene3D" id="3.90.1340.10">
    <property type="entry name" value="Phage tail collar domain"/>
    <property type="match status" value="1"/>
</dbReference>